<keyword evidence="12" id="KW-0902">Two-component regulatory system</keyword>
<evidence type="ECO:0000256" key="14">
    <source>
        <dbReference type="SAM" id="SignalP"/>
    </source>
</evidence>
<dbReference type="InterPro" id="IPR036097">
    <property type="entry name" value="HisK_dim/P_sf"/>
</dbReference>
<feature type="signal peptide" evidence="14">
    <location>
        <begin position="1"/>
        <end position="38"/>
    </location>
</feature>
<dbReference type="Gene3D" id="3.30.450.40">
    <property type="match status" value="1"/>
</dbReference>
<evidence type="ECO:0000256" key="6">
    <source>
        <dbReference type="ARBA" id="ARBA00022679"/>
    </source>
</evidence>
<dbReference type="Gene3D" id="3.30.565.10">
    <property type="entry name" value="Histidine kinase-like ATPase, C-terminal domain"/>
    <property type="match status" value="1"/>
</dbReference>
<dbReference type="SMART" id="SM00065">
    <property type="entry name" value="GAF"/>
    <property type="match status" value="1"/>
</dbReference>
<proteinExistence type="predicted"/>
<dbReference type="SUPFAM" id="SSF55874">
    <property type="entry name" value="ATPase domain of HSP90 chaperone/DNA topoisomerase II/histidine kinase"/>
    <property type="match status" value="1"/>
</dbReference>
<evidence type="ECO:0000256" key="2">
    <source>
        <dbReference type="ARBA" id="ARBA00004236"/>
    </source>
</evidence>
<sequence>MPNRRRPPVVVLRTHAVPAAVAAISLAAALASWQYVRAAVQAQEAARFRERATAGTDAIRDRMNAYVAMLRATRGFVEATGGEPDRIGFRAYVQSTELTRYYRGIQGLGWSRALLPRDLEAHVAAVRAQWDPGYRVWPEGERALYSSIVFLEPLDWRNRRAIGFDMFSEPVRRAAMERARDSGDVAASGPVELVQEAGSERQAGFLVYLPVYARAPRSLQERRELLRGWVYAPFRATDLLRSTLDDAPARTIGLAVYDGEAETTDALLYDDGTAARGGALTTAQRLEVAGRTWTVRHTATAAFVSLTDRALPGLVLGVGAALTVLLFWITRSEVMARGRAEQDARRTAFLAAASQRLASDLDYRRTLPEVARLAAERVADACVGCVVEPTGPLWFAGHREPARAEGWLAAAAAAGLDPEGRTGIAAALSTGQPHEVDHAPDRLPHFARSPAVAARLREERVEALLSVPLVVRGEPVGAVTLLSAHGPFDAHDRALAEDLARLLAAAVDTARLTWRAQDAVRVRDEFLSIASHELKTPLTSLALQSDSLRASAGRGDADALVRKSEVIRRSVDRLTRLVASLLDLSRINAGRLELELEPVDLAEVARDVVARFEEEASRAACPLSLEAPEPVVGRWDRVRLDQVLTNLLGNAVKYGPGRPVEVRVRTDGDRALLSVRDHGIGISAADQRRIFERFERAVSRRHYGGFGLGLWIVREIVEVLGGTVRVESTPGAGSTFTVTLSRAPEAAATHRAGAATTSPPPTA</sequence>
<dbReference type="InterPro" id="IPR042240">
    <property type="entry name" value="CHASE_sf"/>
</dbReference>
<keyword evidence="5" id="KW-0597">Phosphoprotein</keyword>
<dbReference type="PRINTS" id="PR00344">
    <property type="entry name" value="BCTRLSENSOR"/>
</dbReference>
<evidence type="ECO:0000256" key="13">
    <source>
        <dbReference type="ARBA" id="ARBA00023136"/>
    </source>
</evidence>
<gene>
    <name evidence="17" type="ordered locus">A2cp1_1867</name>
</gene>
<keyword evidence="18" id="KW-1185">Reference proteome</keyword>
<dbReference type="RefSeq" id="WP_012633128.1">
    <property type="nucleotide sequence ID" value="NC_011891.1"/>
</dbReference>
<keyword evidence="9 17" id="KW-0418">Kinase</keyword>
<dbReference type="Pfam" id="PF02518">
    <property type="entry name" value="HATPase_c"/>
    <property type="match status" value="1"/>
</dbReference>
<reference evidence="17" key="1">
    <citation type="submission" date="2009-01" db="EMBL/GenBank/DDBJ databases">
        <title>Complete sequence of Anaeromyxobacter dehalogenans 2CP-1.</title>
        <authorList>
            <consortium name="US DOE Joint Genome Institute"/>
            <person name="Lucas S."/>
            <person name="Copeland A."/>
            <person name="Lapidus A."/>
            <person name="Glavina del Rio T."/>
            <person name="Dalin E."/>
            <person name="Tice H."/>
            <person name="Bruce D."/>
            <person name="Goodwin L."/>
            <person name="Pitluck S."/>
            <person name="Saunders E."/>
            <person name="Brettin T."/>
            <person name="Detter J.C."/>
            <person name="Han C."/>
            <person name="Larimer F."/>
            <person name="Land M."/>
            <person name="Hauser L."/>
            <person name="Kyrpides N."/>
            <person name="Ovchinnikova G."/>
            <person name="Beliaev A.S."/>
            <person name="Richardson P."/>
        </authorList>
    </citation>
    <scope>NUCLEOTIDE SEQUENCE</scope>
    <source>
        <strain evidence="17">2CP-1</strain>
    </source>
</reference>
<evidence type="ECO:0000313" key="18">
    <source>
        <dbReference type="Proteomes" id="UP000007089"/>
    </source>
</evidence>
<dbReference type="InterPro" id="IPR003018">
    <property type="entry name" value="GAF"/>
</dbReference>
<dbReference type="InterPro" id="IPR036890">
    <property type="entry name" value="HATPase_C_sf"/>
</dbReference>
<evidence type="ECO:0000256" key="10">
    <source>
        <dbReference type="ARBA" id="ARBA00022840"/>
    </source>
</evidence>
<dbReference type="EMBL" id="CP001359">
    <property type="protein sequence ID" value="ACL65209.1"/>
    <property type="molecule type" value="Genomic_DNA"/>
</dbReference>
<dbReference type="SUPFAM" id="SSF47384">
    <property type="entry name" value="Homodimeric domain of signal transducing histidine kinase"/>
    <property type="match status" value="1"/>
</dbReference>
<dbReference type="InterPro" id="IPR006189">
    <property type="entry name" value="CHASE_dom"/>
</dbReference>
<evidence type="ECO:0000259" key="16">
    <source>
        <dbReference type="PROSITE" id="PS50839"/>
    </source>
</evidence>
<evidence type="ECO:0000256" key="11">
    <source>
        <dbReference type="ARBA" id="ARBA00022989"/>
    </source>
</evidence>
<dbReference type="GO" id="GO:0000155">
    <property type="term" value="F:phosphorelay sensor kinase activity"/>
    <property type="evidence" value="ECO:0007669"/>
    <property type="project" value="InterPro"/>
</dbReference>
<dbReference type="EC" id="2.7.13.3" evidence="3"/>
<dbReference type="CDD" id="cd00082">
    <property type="entry name" value="HisKA"/>
    <property type="match status" value="1"/>
</dbReference>
<dbReference type="PROSITE" id="PS50109">
    <property type="entry name" value="HIS_KIN"/>
    <property type="match status" value="1"/>
</dbReference>
<dbReference type="PANTHER" id="PTHR43711:SF1">
    <property type="entry name" value="HISTIDINE KINASE 1"/>
    <property type="match status" value="1"/>
</dbReference>
<dbReference type="InterPro" id="IPR003594">
    <property type="entry name" value="HATPase_dom"/>
</dbReference>
<comment type="catalytic activity">
    <reaction evidence="1">
        <text>ATP + protein L-histidine = ADP + protein N-phospho-L-histidine.</text>
        <dbReference type="EC" id="2.7.13.3"/>
    </reaction>
</comment>
<evidence type="ECO:0000256" key="1">
    <source>
        <dbReference type="ARBA" id="ARBA00000085"/>
    </source>
</evidence>
<feature type="chain" id="PRO_5002872559" description="histidine kinase" evidence="14">
    <location>
        <begin position="39"/>
        <end position="763"/>
    </location>
</feature>
<dbReference type="InterPro" id="IPR050736">
    <property type="entry name" value="Sensor_HK_Regulatory"/>
</dbReference>
<evidence type="ECO:0000256" key="8">
    <source>
        <dbReference type="ARBA" id="ARBA00022741"/>
    </source>
</evidence>
<dbReference type="PANTHER" id="PTHR43711">
    <property type="entry name" value="TWO-COMPONENT HISTIDINE KINASE"/>
    <property type="match status" value="1"/>
</dbReference>
<dbReference type="InterPro" id="IPR005467">
    <property type="entry name" value="His_kinase_dom"/>
</dbReference>
<dbReference type="InterPro" id="IPR003661">
    <property type="entry name" value="HisK_dim/P_dom"/>
</dbReference>
<keyword evidence="8" id="KW-0547">Nucleotide-binding</keyword>
<dbReference type="SMART" id="SM00387">
    <property type="entry name" value="HATPase_c"/>
    <property type="match status" value="1"/>
</dbReference>
<protein>
    <recommendedName>
        <fullName evidence="3">histidine kinase</fullName>
        <ecNumber evidence="3">2.7.13.3</ecNumber>
    </recommendedName>
</protein>
<dbReference type="SUPFAM" id="SSF55781">
    <property type="entry name" value="GAF domain-like"/>
    <property type="match status" value="1"/>
</dbReference>
<dbReference type="Pfam" id="PF03924">
    <property type="entry name" value="CHASE"/>
    <property type="match status" value="1"/>
</dbReference>
<dbReference type="Pfam" id="PF00512">
    <property type="entry name" value="HisKA"/>
    <property type="match status" value="1"/>
</dbReference>
<evidence type="ECO:0000256" key="12">
    <source>
        <dbReference type="ARBA" id="ARBA00023012"/>
    </source>
</evidence>
<dbReference type="AlphaFoldDB" id="B8J719"/>
<dbReference type="SMART" id="SM00388">
    <property type="entry name" value="HisKA"/>
    <property type="match status" value="1"/>
</dbReference>
<keyword evidence="13" id="KW-0472">Membrane</keyword>
<dbReference type="CDD" id="cd00075">
    <property type="entry name" value="HATPase"/>
    <property type="match status" value="1"/>
</dbReference>
<organism evidence="17 18">
    <name type="scientific">Anaeromyxobacter dehalogenans (strain ATCC BAA-258 / DSM 21875 / 2CP-1)</name>
    <dbReference type="NCBI Taxonomy" id="455488"/>
    <lineage>
        <taxon>Bacteria</taxon>
        <taxon>Pseudomonadati</taxon>
        <taxon>Myxococcota</taxon>
        <taxon>Myxococcia</taxon>
        <taxon>Myxococcales</taxon>
        <taxon>Cystobacterineae</taxon>
        <taxon>Anaeromyxobacteraceae</taxon>
        <taxon>Anaeromyxobacter</taxon>
    </lineage>
</organism>
<keyword evidence="11" id="KW-1133">Transmembrane helix</keyword>
<dbReference type="FunFam" id="3.30.565.10:FF:000023">
    <property type="entry name" value="PAS domain-containing sensor histidine kinase"/>
    <property type="match status" value="1"/>
</dbReference>
<keyword evidence="10" id="KW-0067">ATP-binding</keyword>
<feature type="domain" description="Histidine kinase" evidence="15">
    <location>
        <begin position="529"/>
        <end position="744"/>
    </location>
</feature>
<dbReference type="HOGENOM" id="CLU_000445_114_62_7"/>
<evidence type="ECO:0000256" key="3">
    <source>
        <dbReference type="ARBA" id="ARBA00012438"/>
    </source>
</evidence>
<keyword evidence="4" id="KW-1003">Cell membrane</keyword>
<dbReference type="KEGG" id="acp:A2cp1_1867"/>
<feature type="domain" description="CHASE" evidence="16">
    <location>
        <begin position="145"/>
        <end position="296"/>
    </location>
</feature>
<evidence type="ECO:0000259" key="15">
    <source>
        <dbReference type="PROSITE" id="PS50109"/>
    </source>
</evidence>
<dbReference type="Gene3D" id="1.10.287.130">
    <property type="match status" value="1"/>
</dbReference>
<evidence type="ECO:0000256" key="4">
    <source>
        <dbReference type="ARBA" id="ARBA00022475"/>
    </source>
</evidence>
<dbReference type="InterPro" id="IPR004358">
    <property type="entry name" value="Sig_transdc_His_kin-like_C"/>
</dbReference>
<keyword evidence="6 17" id="KW-0808">Transferase</keyword>
<comment type="subcellular location">
    <subcellularLocation>
        <location evidence="2">Cell membrane</location>
    </subcellularLocation>
</comment>
<dbReference type="Gene3D" id="3.30.450.350">
    <property type="entry name" value="CHASE domain"/>
    <property type="match status" value="1"/>
</dbReference>
<keyword evidence="7" id="KW-0812">Transmembrane</keyword>
<name>B8J719_ANAD2</name>
<dbReference type="Proteomes" id="UP000007089">
    <property type="component" value="Chromosome"/>
</dbReference>
<evidence type="ECO:0000256" key="9">
    <source>
        <dbReference type="ARBA" id="ARBA00022777"/>
    </source>
</evidence>
<dbReference type="SMART" id="SM01079">
    <property type="entry name" value="CHASE"/>
    <property type="match status" value="1"/>
</dbReference>
<accession>B8J719</accession>
<evidence type="ECO:0000256" key="5">
    <source>
        <dbReference type="ARBA" id="ARBA00022553"/>
    </source>
</evidence>
<evidence type="ECO:0000256" key="7">
    <source>
        <dbReference type="ARBA" id="ARBA00022692"/>
    </source>
</evidence>
<dbReference type="GO" id="GO:0005524">
    <property type="term" value="F:ATP binding"/>
    <property type="evidence" value="ECO:0007669"/>
    <property type="project" value="UniProtKB-KW"/>
</dbReference>
<dbReference type="GO" id="GO:0005886">
    <property type="term" value="C:plasma membrane"/>
    <property type="evidence" value="ECO:0007669"/>
    <property type="project" value="UniProtKB-SubCell"/>
</dbReference>
<dbReference type="Pfam" id="PF01590">
    <property type="entry name" value="GAF"/>
    <property type="match status" value="1"/>
</dbReference>
<dbReference type="PROSITE" id="PS50839">
    <property type="entry name" value="CHASE"/>
    <property type="match status" value="1"/>
</dbReference>
<evidence type="ECO:0000313" key="17">
    <source>
        <dbReference type="EMBL" id="ACL65209.1"/>
    </source>
</evidence>
<keyword evidence="14" id="KW-0732">Signal</keyword>
<dbReference type="InterPro" id="IPR029016">
    <property type="entry name" value="GAF-like_dom_sf"/>
</dbReference>